<reference evidence="1" key="1">
    <citation type="submission" date="2018-07" db="EMBL/GenBank/DDBJ databases">
        <authorList>
            <person name="Quirk P.G."/>
            <person name="Krulwich T.A."/>
        </authorList>
    </citation>
    <scope>NUCLEOTIDE SEQUENCE</scope>
</reference>
<accession>A0A380T9K4</accession>
<gene>
    <name evidence="1" type="ORF">DF3PB_1390006</name>
</gene>
<protein>
    <submittedName>
        <fullName evidence="1">Uncharacterized protein</fullName>
    </submittedName>
</protein>
<proteinExistence type="predicted"/>
<dbReference type="AlphaFoldDB" id="A0A380T9K4"/>
<dbReference type="PROSITE" id="PS51318">
    <property type="entry name" value="TAT"/>
    <property type="match status" value="1"/>
</dbReference>
<dbReference type="InterPro" id="IPR006311">
    <property type="entry name" value="TAT_signal"/>
</dbReference>
<evidence type="ECO:0000313" key="1">
    <source>
        <dbReference type="EMBL" id="SUS04662.1"/>
    </source>
</evidence>
<organism evidence="1">
    <name type="scientific">metagenome</name>
    <dbReference type="NCBI Taxonomy" id="256318"/>
    <lineage>
        <taxon>unclassified sequences</taxon>
        <taxon>metagenomes</taxon>
    </lineage>
</organism>
<dbReference type="EMBL" id="UIDG01000045">
    <property type="protein sequence ID" value="SUS04662.1"/>
    <property type="molecule type" value="Genomic_DNA"/>
</dbReference>
<sequence>MSTSRRLFLRTGLFASTAFALASGNALAFAVEEAGTQVSGIYHAARSCTLGDDPQHQKLLAELRQSLAGLSLSPEERDALVAGLTCPICGCGLQL</sequence>
<name>A0A380T9K4_9ZZZZ</name>